<dbReference type="InterPro" id="IPR045028">
    <property type="entry name" value="DinG/Rad3-like"/>
</dbReference>
<name>A0A1W1Z9R7_9FIRM</name>
<evidence type="ECO:0000256" key="4">
    <source>
        <dbReference type="ARBA" id="ARBA00022763"/>
    </source>
</evidence>
<keyword evidence="6" id="KW-0347">Helicase</keyword>
<feature type="domain" description="Helicase ATP-binding" evidence="14">
    <location>
        <begin position="188"/>
        <end position="462"/>
    </location>
</feature>
<keyword evidence="2" id="KW-0479">Metal-binding</keyword>
<keyword evidence="10" id="KW-0238">DNA-binding</keyword>
<keyword evidence="9" id="KW-0411">Iron-sulfur</keyword>
<keyword evidence="8" id="KW-0408">Iron</keyword>
<keyword evidence="12" id="KW-0413">Isomerase</keyword>
<keyword evidence="5" id="KW-0378">Hydrolase</keyword>
<evidence type="ECO:0000256" key="3">
    <source>
        <dbReference type="ARBA" id="ARBA00022741"/>
    </source>
</evidence>
<proteinExistence type="inferred from homology"/>
<dbReference type="Gene3D" id="3.40.50.300">
    <property type="entry name" value="P-loop containing nucleotide triphosphate hydrolases"/>
    <property type="match status" value="2"/>
</dbReference>
<dbReference type="SMART" id="SM00491">
    <property type="entry name" value="HELICc2"/>
    <property type="match status" value="1"/>
</dbReference>
<dbReference type="SUPFAM" id="SSF52540">
    <property type="entry name" value="P-loop containing nucleoside triphosphate hydrolases"/>
    <property type="match status" value="2"/>
</dbReference>
<dbReference type="Gene3D" id="1.10.30.20">
    <property type="entry name" value="Bacterial XPD DNA helicase, FeS cluster domain"/>
    <property type="match status" value="1"/>
</dbReference>
<evidence type="ECO:0000256" key="2">
    <source>
        <dbReference type="ARBA" id="ARBA00022723"/>
    </source>
</evidence>
<dbReference type="SMART" id="SM00488">
    <property type="entry name" value="DEXDc2"/>
    <property type="match status" value="1"/>
</dbReference>
<evidence type="ECO:0000259" key="14">
    <source>
        <dbReference type="PROSITE" id="PS51193"/>
    </source>
</evidence>
<reference evidence="15 16" key="1">
    <citation type="submission" date="2017-04" db="EMBL/GenBank/DDBJ databases">
        <authorList>
            <person name="Afonso C.L."/>
            <person name="Miller P.J."/>
            <person name="Scott M.A."/>
            <person name="Spackman E."/>
            <person name="Goraichik I."/>
            <person name="Dimitrov K.M."/>
            <person name="Suarez D.L."/>
            <person name="Swayne D.E."/>
        </authorList>
    </citation>
    <scope>NUCLEOTIDE SEQUENCE [LARGE SCALE GENOMIC DNA]</scope>
    <source>
        <strain evidence="15 16">DSM 5090</strain>
    </source>
</reference>
<dbReference type="PANTHER" id="PTHR11472">
    <property type="entry name" value="DNA REPAIR DEAD HELICASE RAD3/XP-D SUBFAMILY MEMBER"/>
    <property type="match status" value="1"/>
</dbReference>
<dbReference type="Pfam" id="PF06733">
    <property type="entry name" value="DEAD_2"/>
    <property type="match status" value="1"/>
</dbReference>
<evidence type="ECO:0000313" key="15">
    <source>
        <dbReference type="EMBL" id="SMC45167.1"/>
    </source>
</evidence>
<dbReference type="GO" id="GO:0003678">
    <property type="term" value="F:DNA helicase activity"/>
    <property type="evidence" value="ECO:0007669"/>
    <property type="project" value="InterPro"/>
</dbReference>
<dbReference type="GO" id="GO:0016818">
    <property type="term" value="F:hydrolase activity, acting on acid anhydrides, in phosphorus-containing anhydrides"/>
    <property type="evidence" value="ECO:0007669"/>
    <property type="project" value="InterPro"/>
</dbReference>
<dbReference type="GO" id="GO:0003677">
    <property type="term" value="F:DNA binding"/>
    <property type="evidence" value="ECO:0007669"/>
    <property type="project" value="UniProtKB-KW"/>
</dbReference>
<evidence type="ECO:0000256" key="12">
    <source>
        <dbReference type="ARBA" id="ARBA00023235"/>
    </source>
</evidence>
<dbReference type="PANTHER" id="PTHR11472:SF34">
    <property type="entry name" value="REGULATOR OF TELOMERE ELONGATION HELICASE 1"/>
    <property type="match status" value="1"/>
</dbReference>
<organism evidence="15 16">
    <name type="scientific">Sporomusa malonica</name>
    <dbReference type="NCBI Taxonomy" id="112901"/>
    <lineage>
        <taxon>Bacteria</taxon>
        <taxon>Bacillati</taxon>
        <taxon>Bacillota</taxon>
        <taxon>Negativicutes</taxon>
        <taxon>Selenomonadales</taxon>
        <taxon>Sporomusaceae</taxon>
        <taxon>Sporomusa</taxon>
    </lineage>
</organism>
<dbReference type="EMBL" id="FWXI01000003">
    <property type="protein sequence ID" value="SMC45167.1"/>
    <property type="molecule type" value="Genomic_DNA"/>
</dbReference>
<dbReference type="GO" id="GO:0006281">
    <property type="term" value="P:DNA repair"/>
    <property type="evidence" value="ECO:0007669"/>
    <property type="project" value="UniProtKB-KW"/>
</dbReference>
<dbReference type="GO" id="GO:0051539">
    <property type="term" value="F:4 iron, 4 sulfur cluster binding"/>
    <property type="evidence" value="ECO:0007669"/>
    <property type="project" value="UniProtKB-KW"/>
</dbReference>
<accession>A0A1W1Z9R7</accession>
<dbReference type="STRING" id="112901.SAMN04488500_103113"/>
<dbReference type="InterPro" id="IPR010614">
    <property type="entry name" value="RAD3-like_helicase_DEAD"/>
</dbReference>
<keyword evidence="7" id="KW-0067">ATP-binding</keyword>
<dbReference type="GO" id="GO:0046872">
    <property type="term" value="F:metal ion binding"/>
    <property type="evidence" value="ECO:0007669"/>
    <property type="project" value="UniProtKB-KW"/>
</dbReference>
<dbReference type="PROSITE" id="PS51193">
    <property type="entry name" value="HELICASE_ATP_BIND_2"/>
    <property type="match status" value="1"/>
</dbReference>
<comment type="similarity">
    <text evidence="13">Belongs to the helicase family. DinG subfamily.</text>
</comment>
<sequence>MSSDKVIKTSVRSLVEFVLRSGDLSAAFTGSSRMVDGSRIHRHIQKSQGSEYEPEISLSIVVERPDVKIQISGRADGVITAKDEAGMVQVTIDEIKSVTEELEAIEEGHNLLHWAQAKCYAYIYAVQHGLKQVSVQISYCQVTTLEIKAFKQRYSILELSDFFNCLITEYAMWANRLGEWINERNNSAQLLQFPFSAFRHGQRQLAVAVYKTLSMGLKLFAQAPTGTGKTMATVFPAVKALGMGHVEKIFFLTAKTVTRQLAEEAFDRLRQAGLKCKTLTLTAKEKTCFVPGAACTPEECPYAQGYYDRINLALNDCWRLEAFTREAIEQCAREHRICPFELSLELAFWTDAVICDYNYVFDPRVYLKQFFHENDAQYCFLIDEAHNLVDRARDMFSAEITKQSFLDIKKSVNDQLPQLAKAAGKINTFLLKTGKSCVEKPAVGEFDYFIREQSLTDILPLLRKFMDLAEKWLAKNQQADFREELMDIYFKVNAYLRTSEMYDERYVTYVEKIDKDIKLKLFCVNPSELLKQAVKRGRAAIYFSATLTPLNYFLEILGGEEGDGKIVVPSPFTHNNLALLVADNISTTYKTREKTYDLIVESTTAAIKARAGNYLVFLPSYRYMEEVYQRFSLKNPLIRVVRQIGEMTEEERAEFLCQFSGDNVETLVGFAVLGGVFGEGIDLTGERLIGAIIVGVGLPKVCLEREIIRQWFDKNNRQGYEYAYVYPGMNKVLQAAGRVIRTEQDRGLVLLIDERLSQSRYRRLFPPEWHGAVSAKNVHSIYAKAKGFWQG</sequence>
<evidence type="ECO:0000256" key="10">
    <source>
        <dbReference type="ARBA" id="ARBA00023125"/>
    </source>
</evidence>
<dbReference type="Gene3D" id="1.10.275.40">
    <property type="match status" value="1"/>
</dbReference>
<evidence type="ECO:0000256" key="13">
    <source>
        <dbReference type="ARBA" id="ARBA00038058"/>
    </source>
</evidence>
<evidence type="ECO:0000256" key="1">
    <source>
        <dbReference type="ARBA" id="ARBA00022485"/>
    </source>
</evidence>
<evidence type="ECO:0000256" key="11">
    <source>
        <dbReference type="ARBA" id="ARBA00023204"/>
    </source>
</evidence>
<dbReference type="RefSeq" id="WP_084574465.1">
    <property type="nucleotide sequence ID" value="NZ_CP155572.1"/>
</dbReference>
<keyword evidence="3" id="KW-0547">Nucleotide-binding</keyword>
<evidence type="ECO:0000256" key="5">
    <source>
        <dbReference type="ARBA" id="ARBA00022801"/>
    </source>
</evidence>
<dbReference type="Pfam" id="PF13307">
    <property type="entry name" value="Helicase_C_2"/>
    <property type="match status" value="1"/>
</dbReference>
<evidence type="ECO:0000256" key="6">
    <source>
        <dbReference type="ARBA" id="ARBA00022806"/>
    </source>
</evidence>
<evidence type="ECO:0000313" key="16">
    <source>
        <dbReference type="Proteomes" id="UP000192738"/>
    </source>
</evidence>
<dbReference type="InterPro" id="IPR006555">
    <property type="entry name" value="ATP-dep_Helicase_C"/>
</dbReference>
<dbReference type="InterPro" id="IPR042493">
    <property type="entry name" value="XPD_DNA_FeS"/>
</dbReference>
<protein>
    <submittedName>
        <fullName evidence="15">DNA excision repair protein ERCC-2</fullName>
    </submittedName>
</protein>
<keyword evidence="16" id="KW-1185">Reference proteome</keyword>
<keyword evidence="1" id="KW-0004">4Fe-4S</keyword>
<evidence type="ECO:0000256" key="9">
    <source>
        <dbReference type="ARBA" id="ARBA00023014"/>
    </source>
</evidence>
<dbReference type="GO" id="GO:0005524">
    <property type="term" value="F:ATP binding"/>
    <property type="evidence" value="ECO:0007669"/>
    <property type="project" value="UniProtKB-KW"/>
</dbReference>
<dbReference type="OrthoDB" id="9765586at2"/>
<dbReference type="InterPro" id="IPR006554">
    <property type="entry name" value="Helicase-like_DEXD_c2"/>
</dbReference>
<dbReference type="AlphaFoldDB" id="A0A1W1Z9R7"/>
<evidence type="ECO:0000256" key="8">
    <source>
        <dbReference type="ARBA" id="ARBA00023004"/>
    </source>
</evidence>
<keyword evidence="11" id="KW-0234">DNA repair</keyword>
<gene>
    <name evidence="15" type="ORF">SAMN04488500_103113</name>
</gene>
<dbReference type="Proteomes" id="UP000192738">
    <property type="component" value="Unassembled WGS sequence"/>
</dbReference>
<evidence type="ECO:0000256" key="7">
    <source>
        <dbReference type="ARBA" id="ARBA00022840"/>
    </source>
</evidence>
<dbReference type="Gene3D" id="3.90.320.10">
    <property type="match status" value="1"/>
</dbReference>
<dbReference type="InterPro" id="IPR027417">
    <property type="entry name" value="P-loop_NTPase"/>
</dbReference>
<dbReference type="InterPro" id="IPR014013">
    <property type="entry name" value="Helic_SF1/SF2_ATP-bd_DinG/Rad3"/>
</dbReference>
<keyword evidence="4" id="KW-0227">DNA damage</keyword>
<dbReference type="InterPro" id="IPR011604">
    <property type="entry name" value="PDDEXK-like_dom_sf"/>
</dbReference>